<dbReference type="CDD" id="cd06184">
    <property type="entry name" value="flavohem_like_fad_nad_binding"/>
    <property type="match status" value="1"/>
</dbReference>
<dbReference type="EC" id="1.14.12.17" evidence="3"/>
<dbReference type="Gene3D" id="3.40.50.80">
    <property type="entry name" value="Nucleotide-binding domain of ferredoxin-NADP reductase (FNR) module"/>
    <property type="match status" value="1"/>
</dbReference>
<dbReference type="GO" id="GO:0071949">
    <property type="term" value="F:FAD binding"/>
    <property type="evidence" value="ECO:0007669"/>
    <property type="project" value="TreeGrafter"/>
</dbReference>
<dbReference type="PROSITE" id="PS51384">
    <property type="entry name" value="FAD_FR"/>
    <property type="match status" value="1"/>
</dbReference>
<keyword evidence="10" id="KW-0411">Iron-sulfur</keyword>
<keyword evidence="7" id="KW-0479">Metal-binding</keyword>
<comment type="similarity">
    <text evidence="2">In the C-terminal section; belongs to the flavoprotein pyridine nucleotide cytochrome reductase family.</text>
</comment>
<evidence type="ECO:0000256" key="11">
    <source>
        <dbReference type="ARBA" id="ARBA00023027"/>
    </source>
</evidence>
<sequence>MLSTQSRPVIEATLPIIAERISSITPNFYNRMFAARPDLLDGYFSRSNQKNGKQQQALAGSIAVFASHLLNNPDTLPETMLARIAHKHASLGIVEEQYPIVYEHLFAAIAENLGDALTPEIADAWSEVYWLMAHALIKIEKGLYAKQVNDHYYSLWTLTGREETAPGSVTFTFEPADDTPVTPAEPGQFISLRMPMADGVRQVRQYTLSGNVADTSRRTVTVKLDPNGEFTPILHTQLKVGDTIEISNPYGDLVIDHSGEPLVIATAGIGCTPSAAALATLAESNSQRSITVLHADQEADTWALRAQMVESVEKLPNATLTTWFERGELPTDVKSTAGLMNLNNAEFDPNSHVYLCGPLPFMHAVRGQALAAGIPAERIHYEVFGPDVWLAV</sequence>
<evidence type="ECO:0000256" key="5">
    <source>
        <dbReference type="ARBA" id="ARBA00022621"/>
    </source>
</evidence>
<dbReference type="InterPro" id="IPR009050">
    <property type="entry name" value="Globin-like_sf"/>
</dbReference>
<dbReference type="GO" id="GO:0046872">
    <property type="term" value="F:metal ion binding"/>
    <property type="evidence" value="ECO:0007669"/>
    <property type="project" value="UniProtKB-KW"/>
</dbReference>
<keyword evidence="9" id="KW-0408">Iron</keyword>
<comment type="similarity">
    <text evidence="14">Belongs to the globin family.</text>
</comment>
<dbReference type="InterPro" id="IPR000971">
    <property type="entry name" value="Globin"/>
</dbReference>
<dbReference type="Pfam" id="PF00175">
    <property type="entry name" value="NAD_binding_1"/>
    <property type="match status" value="1"/>
</dbReference>
<evidence type="ECO:0000256" key="13">
    <source>
        <dbReference type="ARBA" id="ARBA00049433"/>
    </source>
</evidence>
<organism evidence="17 18">
    <name type="scientific">Glutamicibacter creatinolyticus</name>
    <dbReference type="NCBI Taxonomy" id="162496"/>
    <lineage>
        <taxon>Bacteria</taxon>
        <taxon>Bacillati</taxon>
        <taxon>Actinomycetota</taxon>
        <taxon>Actinomycetes</taxon>
        <taxon>Micrococcales</taxon>
        <taxon>Micrococcaceae</taxon>
        <taxon>Glutamicibacter</taxon>
    </lineage>
</organism>
<evidence type="ECO:0000313" key="18">
    <source>
        <dbReference type="Proteomes" id="UP000307000"/>
    </source>
</evidence>
<evidence type="ECO:0000256" key="14">
    <source>
        <dbReference type="RuleBase" id="RU000356"/>
    </source>
</evidence>
<gene>
    <name evidence="17" type="ORF">GcLGCM259_0391</name>
</gene>
<keyword evidence="18" id="KW-1185">Reference proteome</keyword>
<dbReference type="SUPFAM" id="SSF52343">
    <property type="entry name" value="Ferredoxin reductase-like, C-terminal NADP-linked domain"/>
    <property type="match status" value="1"/>
</dbReference>
<name>A0A5B7WSG1_9MICC</name>
<dbReference type="InterPro" id="IPR017938">
    <property type="entry name" value="Riboflavin_synthase-like_b-brl"/>
</dbReference>
<dbReference type="InterPro" id="IPR039261">
    <property type="entry name" value="FNR_nucleotide-bd"/>
</dbReference>
<dbReference type="AlphaFoldDB" id="A0A5B7WSG1"/>
<evidence type="ECO:0000313" key="17">
    <source>
        <dbReference type="EMBL" id="QCY46170.1"/>
    </source>
</evidence>
<dbReference type="SUPFAM" id="SSF46458">
    <property type="entry name" value="Globin-like"/>
    <property type="match status" value="1"/>
</dbReference>
<evidence type="ECO:0000256" key="12">
    <source>
        <dbReference type="ARBA" id="ARBA00048649"/>
    </source>
</evidence>
<dbReference type="Gene3D" id="2.40.30.10">
    <property type="entry name" value="Translation factors"/>
    <property type="match status" value="1"/>
</dbReference>
<dbReference type="GO" id="GO:0071500">
    <property type="term" value="P:cellular response to nitrosative stress"/>
    <property type="evidence" value="ECO:0007669"/>
    <property type="project" value="TreeGrafter"/>
</dbReference>
<evidence type="ECO:0000259" key="16">
    <source>
        <dbReference type="PROSITE" id="PS51384"/>
    </source>
</evidence>
<comment type="catalytic activity">
    <reaction evidence="13">
        <text>2 nitric oxide + NADPH + 2 O2 = 2 nitrate + NADP(+) + H(+)</text>
        <dbReference type="Rhea" id="RHEA:19465"/>
        <dbReference type="ChEBI" id="CHEBI:15378"/>
        <dbReference type="ChEBI" id="CHEBI:15379"/>
        <dbReference type="ChEBI" id="CHEBI:16480"/>
        <dbReference type="ChEBI" id="CHEBI:17632"/>
        <dbReference type="ChEBI" id="CHEBI:57783"/>
        <dbReference type="ChEBI" id="CHEBI:58349"/>
        <dbReference type="EC" id="1.14.12.17"/>
    </reaction>
</comment>
<comment type="catalytic activity">
    <reaction evidence="12">
        <text>2 nitric oxide + NADH + 2 O2 = 2 nitrate + NAD(+) + H(+)</text>
        <dbReference type="Rhea" id="RHEA:19469"/>
        <dbReference type="ChEBI" id="CHEBI:15378"/>
        <dbReference type="ChEBI" id="CHEBI:15379"/>
        <dbReference type="ChEBI" id="CHEBI:16480"/>
        <dbReference type="ChEBI" id="CHEBI:17632"/>
        <dbReference type="ChEBI" id="CHEBI:57540"/>
        <dbReference type="ChEBI" id="CHEBI:57945"/>
        <dbReference type="EC" id="1.14.12.17"/>
    </reaction>
</comment>
<accession>A0A5B7WSG1</accession>
<dbReference type="CDD" id="cd14782">
    <property type="entry name" value="FHb-globin_2"/>
    <property type="match status" value="1"/>
</dbReference>
<dbReference type="RefSeq" id="WP_054821411.1">
    <property type="nucleotide sequence ID" value="NZ_CP034412.1"/>
</dbReference>
<evidence type="ECO:0000256" key="9">
    <source>
        <dbReference type="ARBA" id="ARBA00023004"/>
    </source>
</evidence>
<evidence type="ECO:0000256" key="1">
    <source>
        <dbReference type="ARBA" id="ARBA00001970"/>
    </source>
</evidence>
<dbReference type="FunFam" id="1.10.490.10:FF:000003">
    <property type="entry name" value="Flavohemoprotein"/>
    <property type="match status" value="1"/>
</dbReference>
<evidence type="ECO:0000256" key="7">
    <source>
        <dbReference type="ARBA" id="ARBA00022723"/>
    </source>
</evidence>
<dbReference type="PANTHER" id="PTHR43396:SF3">
    <property type="entry name" value="FLAVOHEMOPROTEIN"/>
    <property type="match status" value="1"/>
</dbReference>
<dbReference type="PANTHER" id="PTHR43396">
    <property type="entry name" value="FLAVOHEMOPROTEIN"/>
    <property type="match status" value="1"/>
</dbReference>
<keyword evidence="5 14" id="KW-0561">Oxygen transport</keyword>
<dbReference type="GO" id="GO:0046210">
    <property type="term" value="P:nitric oxide catabolic process"/>
    <property type="evidence" value="ECO:0007669"/>
    <property type="project" value="TreeGrafter"/>
</dbReference>
<evidence type="ECO:0000256" key="2">
    <source>
        <dbReference type="ARBA" id="ARBA00006401"/>
    </source>
</evidence>
<dbReference type="InterPro" id="IPR012292">
    <property type="entry name" value="Globin/Proto"/>
</dbReference>
<dbReference type="PROSITE" id="PS01033">
    <property type="entry name" value="GLOBIN"/>
    <property type="match status" value="1"/>
</dbReference>
<dbReference type="Gene3D" id="1.10.490.10">
    <property type="entry name" value="Globins"/>
    <property type="match status" value="1"/>
</dbReference>
<dbReference type="GO" id="GO:0008941">
    <property type="term" value="F:nitric oxide dioxygenase NAD(P)H activity"/>
    <property type="evidence" value="ECO:0007669"/>
    <property type="project" value="UniProtKB-EC"/>
</dbReference>
<dbReference type="GO" id="GO:0019825">
    <property type="term" value="F:oxygen binding"/>
    <property type="evidence" value="ECO:0007669"/>
    <property type="project" value="InterPro"/>
</dbReference>
<evidence type="ECO:0000256" key="10">
    <source>
        <dbReference type="ARBA" id="ARBA00023014"/>
    </source>
</evidence>
<dbReference type="InterPro" id="IPR001433">
    <property type="entry name" value="OxRdtase_FAD/NAD-bd"/>
</dbReference>
<dbReference type="SUPFAM" id="SSF63380">
    <property type="entry name" value="Riboflavin synthase domain-like"/>
    <property type="match status" value="1"/>
</dbReference>
<keyword evidence="11" id="KW-0520">NAD</keyword>
<evidence type="ECO:0000256" key="3">
    <source>
        <dbReference type="ARBA" id="ARBA00012229"/>
    </source>
</evidence>
<dbReference type="InterPro" id="IPR008333">
    <property type="entry name" value="Cbr1-like_FAD-bd_dom"/>
</dbReference>
<dbReference type="KEGG" id="gcr:GcLGCM259_0391"/>
<dbReference type="GO" id="GO:0005344">
    <property type="term" value="F:oxygen carrier activity"/>
    <property type="evidence" value="ECO:0007669"/>
    <property type="project" value="UniProtKB-KW"/>
</dbReference>
<keyword evidence="6" id="KW-0001">2Fe-2S</keyword>
<comment type="cofactor">
    <cofactor evidence="1">
        <name>heme b</name>
        <dbReference type="ChEBI" id="CHEBI:60344"/>
    </cofactor>
</comment>
<evidence type="ECO:0000259" key="15">
    <source>
        <dbReference type="PROSITE" id="PS01033"/>
    </source>
</evidence>
<reference evidence="17 18" key="1">
    <citation type="submission" date="2018-12" db="EMBL/GenBank/DDBJ databases">
        <title>Complete Genome Sequence of Glutamicibacter creatinolyticus strain LGCM259,isolated from an abscess of a 12-year-old mare in Italy.</title>
        <authorList>
            <person name="Santos R.G."/>
            <person name="Silva A.L."/>
            <person name="Seyffert N."/>
            <person name="Castro T.L.P."/>
            <person name="Attili A.R."/>
            <person name="Rifici C."/>
            <person name="Mazzullo G."/>
            <person name="Brenig B."/>
            <person name="Venanzi F."/>
            <person name="Azevedo V."/>
        </authorList>
    </citation>
    <scope>NUCLEOTIDE SEQUENCE [LARGE SCALE GENOMIC DNA]</scope>
    <source>
        <strain evidence="17 18">LGCM 259</strain>
    </source>
</reference>
<keyword evidence="14" id="KW-0813">Transport</keyword>
<dbReference type="Pfam" id="PF00042">
    <property type="entry name" value="Globin"/>
    <property type="match status" value="1"/>
</dbReference>
<feature type="domain" description="Globin" evidence="15">
    <location>
        <begin position="1"/>
        <end position="141"/>
    </location>
</feature>
<evidence type="ECO:0000256" key="6">
    <source>
        <dbReference type="ARBA" id="ARBA00022714"/>
    </source>
</evidence>
<keyword evidence="8" id="KW-0521">NADP</keyword>
<keyword evidence="4 14" id="KW-0349">Heme</keyword>
<proteinExistence type="inferred from homology"/>
<dbReference type="Pfam" id="PF00970">
    <property type="entry name" value="FAD_binding_6"/>
    <property type="match status" value="1"/>
</dbReference>
<evidence type="ECO:0000256" key="8">
    <source>
        <dbReference type="ARBA" id="ARBA00022857"/>
    </source>
</evidence>
<evidence type="ECO:0000256" key="4">
    <source>
        <dbReference type="ARBA" id="ARBA00022617"/>
    </source>
</evidence>
<feature type="domain" description="FAD-binding FR-type" evidence="16">
    <location>
        <begin position="151"/>
        <end position="256"/>
    </location>
</feature>
<dbReference type="EMBL" id="CP034412">
    <property type="protein sequence ID" value="QCY46170.1"/>
    <property type="molecule type" value="Genomic_DNA"/>
</dbReference>
<dbReference type="GO" id="GO:0051537">
    <property type="term" value="F:2 iron, 2 sulfur cluster binding"/>
    <property type="evidence" value="ECO:0007669"/>
    <property type="project" value="UniProtKB-KW"/>
</dbReference>
<protein>
    <recommendedName>
        <fullName evidence="3">nitric oxide dioxygenase</fullName>
        <ecNumber evidence="3">1.14.12.17</ecNumber>
    </recommendedName>
</protein>
<dbReference type="InterPro" id="IPR017927">
    <property type="entry name" value="FAD-bd_FR_type"/>
</dbReference>
<dbReference type="GO" id="GO:0020037">
    <property type="term" value="F:heme binding"/>
    <property type="evidence" value="ECO:0007669"/>
    <property type="project" value="InterPro"/>
</dbReference>
<dbReference type="Proteomes" id="UP000307000">
    <property type="component" value="Chromosome"/>
</dbReference>